<dbReference type="InterPro" id="IPR030381">
    <property type="entry name" value="G_DYNAMIN_dom"/>
</dbReference>
<dbReference type="VEuPathDB" id="FungiDB:BO82DRAFT_357587"/>
<dbReference type="CDD" id="cd08771">
    <property type="entry name" value="DLP_1"/>
    <property type="match status" value="1"/>
</dbReference>
<dbReference type="Gene3D" id="1.20.120.1240">
    <property type="entry name" value="Dynamin, middle domain"/>
    <property type="match status" value="1"/>
</dbReference>
<evidence type="ECO:0000259" key="5">
    <source>
        <dbReference type="PROSITE" id="PS51718"/>
    </source>
</evidence>
<dbReference type="AlphaFoldDB" id="A0A319BWU3"/>
<organism evidence="6 7">
    <name type="scientific">Aspergillus uvarum CBS 121591</name>
    <dbReference type="NCBI Taxonomy" id="1448315"/>
    <lineage>
        <taxon>Eukaryota</taxon>
        <taxon>Fungi</taxon>
        <taxon>Dikarya</taxon>
        <taxon>Ascomycota</taxon>
        <taxon>Pezizomycotina</taxon>
        <taxon>Eurotiomycetes</taxon>
        <taxon>Eurotiomycetidae</taxon>
        <taxon>Eurotiales</taxon>
        <taxon>Aspergillaceae</taxon>
        <taxon>Aspergillus</taxon>
        <taxon>Aspergillus subgen. Circumdati</taxon>
    </lineage>
</organism>
<dbReference type="InterPro" id="IPR020850">
    <property type="entry name" value="GED_dom"/>
</dbReference>
<dbReference type="Proteomes" id="UP000248340">
    <property type="component" value="Unassembled WGS sequence"/>
</dbReference>
<dbReference type="GO" id="GO:0005886">
    <property type="term" value="C:plasma membrane"/>
    <property type="evidence" value="ECO:0007669"/>
    <property type="project" value="TreeGrafter"/>
</dbReference>
<dbReference type="STRING" id="1448315.A0A319BWU3"/>
<feature type="domain" description="GED" evidence="4">
    <location>
        <begin position="688"/>
        <end position="802"/>
    </location>
</feature>
<dbReference type="GO" id="GO:0005874">
    <property type="term" value="C:microtubule"/>
    <property type="evidence" value="ECO:0007669"/>
    <property type="project" value="TreeGrafter"/>
</dbReference>
<evidence type="ECO:0000256" key="3">
    <source>
        <dbReference type="SAM" id="MobiDB-lite"/>
    </source>
</evidence>
<feature type="region of interest" description="Disordered" evidence="3">
    <location>
        <begin position="809"/>
        <end position="830"/>
    </location>
</feature>
<reference evidence="6 7" key="1">
    <citation type="submission" date="2016-12" db="EMBL/GenBank/DDBJ databases">
        <title>The genomes of Aspergillus section Nigri reveals drivers in fungal speciation.</title>
        <authorList>
            <consortium name="DOE Joint Genome Institute"/>
            <person name="Vesth T.C."/>
            <person name="Nybo J."/>
            <person name="Theobald S."/>
            <person name="Brandl J."/>
            <person name="Frisvad J.C."/>
            <person name="Nielsen K.F."/>
            <person name="Lyhne E.K."/>
            <person name="Kogle M.E."/>
            <person name="Kuo A."/>
            <person name="Riley R."/>
            <person name="Clum A."/>
            <person name="Nolan M."/>
            <person name="Lipzen A."/>
            <person name="Salamov A."/>
            <person name="Henrissat B."/>
            <person name="Wiebenga A."/>
            <person name="De Vries R.P."/>
            <person name="Grigoriev I.V."/>
            <person name="Mortensen U.H."/>
            <person name="Andersen M.R."/>
            <person name="Baker S.E."/>
        </authorList>
    </citation>
    <scope>NUCLEOTIDE SEQUENCE [LARGE SCALE GENOMIC DNA]</scope>
    <source>
        <strain evidence="6 7">CBS 121591</strain>
    </source>
</reference>
<feature type="domain" description="Dynamin-type G" evidence="5">
    <location>
        <begin position="37"/>
        <end position="359"/>
    </location>
</feature>
<dbReference type="PRINTS" id="PR00195">
    <property type="entry name" value="DYNAMIN"/>
</dbReference>
<accession>A0A319BWU3</accession>
<dbReference type="InterPro" id="IPR000375">
    <property type="entry name" value="Dynamin_stalk"/>
</dbReference>
<dbReference type="GeneID" id="37138798"/>
<dbReference type="SUPFAM" id="SSF52540">
    <property type="entry name" value="P-loop containing nucleoside triphosphate hydrolases"/>
    <property type="match status" value="1"/>
</dbReference>
<dbReference type="InterPro" id="IPR022812">
    <property type="entry name" value="Dynamin"/>
</dbReference>
<proteinExistence type="predicted"/>
<dbReference type="GO" id="GO:0005525">
    <property type="term" value="F:GTP binding"/>
    <property type="evidence" value="ECO:0007669"/>
    <property type="project" value="InterPro"/>
</dbReference>
<dbReference type="SMART" id="SM00053">
    <property type="entry name" value="DYNc"/>
    <property type="match status" value="1"/>
</dbReference>
<sequence length="830" mass="95440">MPGPSLKNDSINIITHDMKTLVKKIQDLRHLGIEDSQIALPRICVIGDQSAGKSSLIEGMSEIKVPRAAGTCTRCPMEINLTESDPDQPWTCRVYLSRKYFYDTSQRVDKVSKKSHPFGPWHVQDQEDELFITLSDRDDVEEAIRWAQLAILNPGRPTAVYIPGQNFDTDENYCQVKFSPNVVRLDISAPGFPSLSFYDLPGVISQAEHEKDRYLVAMVENLVKEYITQANCIVLLTLPMTNDATNSSAARLMREVKSAKARTLGVLTKPDRIQTGESYVQWVEILEGEKFRLGHGYYVIRNNPDPTVQHAQARLEENAFFASEPWATELAAYQEKFGTRKLQTALSSLLLDKIQSCLPKVIEQIEAKSQRIDAELQTLPDPPSASSPFILCQMLNNFREHVQAHMDGGSADYPLLKMWFHLATDFKRVLIHTRPTVGILSQAEDREKAMKNQKDDDSDSEVTIVHPPTPAKRKALTHGDTPDAKRRFTPDLGRISSTSPFDKVSREIKKFTWEDIRECNETASRGCLPDQIDPKAIEILNQRSVEHWKVPLMIFLDESHDLVKKILLEQIDEVFVQYQRTNLYREIRRIVEQYLQKLHQQHIDWAEEVYEMEHNKPFTMNRIALEQAKNHGFSVLVRARNSGRYGMYQDRIGRYPEGDIRRDNELKSMIEKPQELEEILGPDQYLPEMRIMAYARGYYDVASSRFVDLICQSTHTKLFSKCRSQLIEEVQRELHINDHDSKCLVIVSNRASVDILYLVVERCCELMAEEPERQHRRLVLQREKEKIVKAQTWLSAAKKDEPEDVYDNMTVKSQPQDDWAPFASSMDTSV</sequence>
<dbReference type="PROSITE" id="PS51718">
    <property type="entry name" value="G_DYNAMIN_2"/>
    <property type="match status" value="1"/>
</dbReference>
<name>A0A319BWU3_9EURO</name>
<keyword evidence="7" id="KW-1185">Reference proteome</keyword>
<evidence type="ECO:0000256" key="1">
    <source>
        <dbReference type="ARBA" id="ARBA00022741"/>
    </source>
</evidence>
<dbReference type="GO" id="GO:0003924">
    <property type="term" value="F:GTPase activity"/>
    <property type="evidence" value="ECO:0007669"/>
    <property type="project" value="InterPro"/>
</dbReference>
<dbReference type="FunFam" id="3.40.50.300:FF:001977">
    <property type="entry name" value="Dynamin GTPase, putative"/>
    <property type="match status" value="1"/>
</dbReference>
<dbReference type="GO" id="GO:0005737">
    <property type="term" value="C:cytoplasm"/>
    <property type="evidence" value="ECO:0007669"/>
    <property type="project" value="TreeGrafter"/>
</dbReference>
<dbReference type="PANTHER" id="PTHR11566">
    <property type="entry name" value="DYNAMIN"/>
    <property type="match status" value="1"/>
</dbReference>
<dbReference type="GO" id="GO:0031623">
    <property type="term" value="P:receptor internalization"/>
    <property type="evidence" value="ECO:0007669"/>
    <property type="project" value="TreeGrafter"/>
</dbReference>
<dbReference type="OrthoDB" id="5061070at2759"/>
<protein>
    <submittedName>
        <fullName evidence="6">Dynamin family protein</fullName>
    </submittedName>
</protein>
<gene>
    <name evidence="6" type="ORF">BO82DRAFT_357587</name>
</gene>
<dbReference type="PANTHER" id="PTHR11566:SF131">
    <property type="entry name" value="GTPASE, PUTATIVE (AFU_ORTHOLOGUE AFUA_6G07630)-RELATED"/>
    <property type="match status" value="1"/>
</dbReference>
<keyword evidence="1" id="KW-0547">Nucleotide-binding</keyword>
<dbReference type="Pfam" id="PF01031">
    <property type="entry name" value="Dynamin_M"/>
    <property type="match status" value="1"/>
</dbReference>
<feature type="compositionally biased region" description="Basic and acidic residues" evidence="3">
    <location>
        <begin position="445"/>
        <end position="455"/>
    </location>
</feature>
<evidence type="ECO:0000256" key="2">
    <source>
        <dbReference type="ARBA" id="ARBA00023134"/>
    </source>
</evidence>
<dbReference type="GO" id="GO:0008017">
    <property type="term" value="F:microtubule binding"/>
    <property type="evidence" value="ECO:0007669"/>
    <property type="project" value="TreeGrafter"/>
</dbReference>
<dbReference type="Pfam" id="PF00350">
    <property type="entry name" value="Dynamin_N"/>
    <property type="match status" value="1"/>
</dbReference>
<dbReference type="EMBL" id="KZ821732">
    <property type="protein sequence ID" value="PYH78166.1"/>
    <property type="molecule type" value="Genomic_DNA"/>
</dbReference>
<dbReference type="InterPro" id="IPR027417">
    <property type="entry name" value="P-loop_NTPase"/>
</dbReference>
<evidence type="ECO:0000313" key="7">
    <source>
        <dbReference type="Proteomes" id="UP000248340"/>
    </source>
</evidence>
<evidence type="ECO:0000259" key="4">
    <source>
        <dbReference type="PROSITE" id="PS51388"/>
    </source>
</evidence>
<evidence type="ECO:0000313" key="6">
    <source>
        <dbReference type="EMBL" id="PYH78166.1"/>
    </source>
</evidence>
<dbReference type="Gene3D" id="3.40.50.300">
    <property type="entry name" value="P-loop containing nucleotide triphosphate hydrolases"/>
    <property type="match status" value="1"/>
</dbReference>
<feature type="compositionally biased region" description="Basic and acidic residues" evidence="3">
    <location>
        <begin position="480"/>
        <end position="489"/>
    </location>
</feature>
<dbReference type="PROSITE" id="PS51388">
    <property type="entry name" value="GED"/>
    <property type="match status" value="1"/>
</dbReference>
<dbReference type="InterPro" id="IPR045063">
    <property type="entry name" value="Dynamin_N"/>
</dbReference>
<dbReference type="RefSeq" id="XP_025488366.1">
    <property type="nucleotide sequence ID" value="XM_025636057.1"/>
</dbReference>
<feature type="region of interest" description="Disordered" evidence="3">
    <location>
        <begin position="445"/>
        <end position="492"/>
    </location>
</feature>
<keyword evidence="2" id="KW-0342">GTP-binding</keyword>
<dbReference type="InterPro" id="IPR001401">
    <property type="entry name" value="Dynamin_GTPase"/>
</dbReference>